<dbReference type="STRING" id="981085.W9RM18"/>
<dbReference type="OrthoDB" id="696337at2759"/>
<reference evidence="2" key="1">
    <citation type="submission" date="2013-01" db="EMBL/GenBank/DDBJ databases">
        <title>Draft Genome Sequence of a Mulberry Tree, Morus notabilis C.K. Schneid.</title>
        <authorList>
            <person name="He N."/>
            <person name="Zhao S."/>
        </authorList>
    </citation>
    <scope>NUCLEOTIDE SEQUENCE</scope>
</reference>
<sequence length="223" mass="25648">MEIEPRPSVVAKKLWNIVRIVLIMMRKGLSKSKLMVDFHLLLKRGKLAGKAMAENFILHHYSAFSCRSNDAVSFISPREYEFSCSNSPANFNPFHFNKRNKHHHHHHNNYNLSRSYNYDDVSSTVTAVQKVLEMYLSNNNSTNHGNYHLGGDQTVEASPLVMLPGFGKSPLVRQLRITDSPFPLKDEGGDNQVDVKAEDFINKFYKNLKLQKKMSYLESPYRS</sequence>
<dbReference type="InterPro" id="IPR008480">
    <property type="entry name" value="DUF761_pln"/>
</dbReference>
<dbReference type="PANTHER" id="PTHR33265:SF26">
    <property type="entry name" value="OS06G0554600 PROTEIN"/>
    <property type="match status" value="1"/>
</dbReference>
<accession>W9RM18</accession>
<gene>
    <name evidence="1" type="ORF">L484_010894</name>
</gene>
<keyword evidence="2" id="KW-1185">Reference proteome</keyword>
<evidence type="ECO:0008006" key="3">
    <source>
        <dbReference type="Google" id="ProtNLM"/>
    </source>
</evidence>
<dbReference type="PANTHER" id="PTHR33265">
    <property type="entry name" value="AVR9/CF-9 RAPIDLY ELICITED PROTEIN-RELATED"/>
    <property type="match status" value="1"/>
</dbReference>
<dbReference type="Proteomes" id="UP000030645">
    <property type="component" value="Unassembled WGS sequence"/>
</dbReference>
<dbReference type="Pfam" id="PF05553">
    <property type="entry name" value="DUF761"/>
    <property type="match status" value="1"/>
</dbReference>
<evidence type="ECO:0000313" key="2">
    <source>
        <dbReference type="Proteomes" id="UP000030645"/>
    </source>
</evidence>
<dbReference type="EMBL" id="KE344390">
    <property type="protein sequence ID" value="EXB59783.1"/>
    <property type="molecule type" value="Genomic_DNA"/>
</dbReference>
<proteinExistence type="predicted"/>
<dbReference type="KEGG" id="mnt:21394177"/>
<organism evidence="1 2">
    <name type="scientific">Morus notabilis</name>
    <dbReference type="NCBI Taxonomy" id="981085"/>
    <lineage>
        <taxon>Eukaryota</taxon>
        <taxon>Viridiplantae</taxon>
        <taxon>Streptophyta</taxon>
        <taxon>Embryophyta</taxon>
        <taxon>Tracheophyta</taxon>
        <taxon>Spermatophyta</taxon>
        <taxon>Magnoliopsida</taxon>
        <taxon>eudicotyledons</taxon>
        <taxon>Gunneridae</taxon>
        <taxon>Pentapetalae</taxon>
        <taxon>rosids</taxon>
        <taxon>fabids</taxon>
        <taxon>Rosales</taxon>
        <taxon>Moraceae</taxon>
        <taxon>Moreae</taxon>
        <taxon>Morus</taxon>
    </lineage>
</organism>
<name>W9RM18_9ROSA</name>
<dbReference type="AlphaFoldDB" id="W9RM18"/>
<evidence type="ECO:0000313" key="1">
    <source>
        <dbReference type="EMBL" id="EXB59783.1"/>
    </source>
</evidence>
<dbReference type="eggNOG" id="ENOG502R63G">
    <property type="taxonomic scope" value="Eukaryota"/>
</dbReference>
<protein>
    <recommendedName>
        <fullName evidence="3">Avr9/Cf-9 rapidly elicited protein 146</fullName>
    </recommendedName>
</protein>